<keyword evidence="5 7" id="KW-1133">Transmembrane helix</keyword>
<dbReference type="InterPro" id="IPR013525">
    <property type="entry name" value="ABC2_TM"/>
</dbReference>
<comment type="similarity">
    <text evidence="2">Belongs to the ABC transporter superfamily. ABCG family. Eye pigment precursor importer (TC 3.A.1.204) subfamily.</text>
</comment>
<dbReference type="GO" id="GO:0016020">
    <property type="term" value="C:membrane"/>
    <property type="evidence" value="ECO:0007669"/>
    <property type="project" value="UniProtKB-SubCell"/>
</dbReference>
<evidence type="ECO:0000256" key="7">
    <source>
        <dbReference type="SAM" id="Phobius"/>
    </source>
</evidence>
<organism evidence="9 10">
    <name type="scientific">Prunus yedoensis var. nudiflora</name>
    <dbReference type="NCBI Taxonomy" id="2094558"/>
    <lineage>
        <taxon>Eukaryota</taxon>
        <taxon>Viridiplantae</taxon>
        <taxon>Streptophyta</taxon>
        <taxon>Embryophyta</taxon>
        <taxon>Tracheophyta</taxon>
        <taxon>Spermatophyta</taxon>
        <taxon>Magnoliopsida</taxon>
        <taxon>eudicotyledons</taxon>
        <taxon>Gunneridae</taxon>
        <taxon>Pentapetalae</taxon>
        <taxon>rosids</taxon>
        <taxon>fabids</taxon>
        <taxon>Rosales</taxon>
        <taxon>Rosaceae</taxon>
        <taxon>Amygdaloideae</taxon>
        <taxon>Amygdaleae</taxon>
        <taxon>Prunus</taxon>
    </lineage>
</organism>
<evidence type="ECO:0000256" key="5">
    <source>
        <dbReference type="ARBA" id="ARBA00022989"/>
    </source>
</evidence>
<dbReference type="Pfam" id="PF01061">
    <property type="entry name" value="ABC2_membrane"/>
    <property type="match status" value="1"/>
</dbReference>
<feature type="transmembrane region" description="Helical" evidence="7">
    <location>
        <begin position="32"/>
        <end position="51"/>
    </location>
</feature>
<dbReference type="GO" id="GO:0140359">
    <property type="term" value="F:ABC-type transporter activity"/>
    <property type="evidence" value="ECO:0007669"/>
    <property type="project" value="InterPro"/>
</dbReference>
<proteinExistence type="inferred from homology"/>
<evidence type="ECO:0000259" key="8">
    <source>
        <dbReference type="Pfam" id="PF01061"/>
    </source>
</evidence>
<accession>A0A314ZPW4</accession>
<name>A0A314ZPW4_PRUYE</name>
<dbReference type="PANTHER" id="PTHR48042:SF12">
    <property type="entry name" value="ABC TRANSPORTER G FAMILY MEMBER 3"/>
    <property type="match status" value="1"/>
</dbReference>
<comment type="subcellular location">
    <subcellularLocation>
        <location evidence="1">Membrane</location>
        <topology evidence="1">Multi-pass membrane protein</topology>
    </subcellularLocation>
</comment>
<dbReference type="AlphaFoldDB" id="A0A314ZPW4"/>
<protein>
    <submittedName>
        <fullName evidence="9">ABC transporter G family member 3</fullName>
    </submittedName>
</protein>
<keyword evidence="10" id="KW-1185">Reference proteome</keyword>
<dbReference type="STRING" id="2094558.A0A314ZPW4"/>
<feature type="domain" description="ABC-2 type transporter transmembrane" evidence="8">
    <location>
        <begin position="2"/>
        <end position="82"/>
    </location>
</feature>
<sequence>MYFMLNFFMCLLVNDGLMLVVVSLSRDVFWSTLTLVSVQVVMMLSAGYFRIRNALPGPVWTYPISYIAFHTYSIQGLLENEYIGTSFAVGQVRTISGYQALRSAYDISSDKNSKWQNLLILFLMAVGYRILVFVVLYFRVGKKKSIHNIFKCNRDTTNNAR</sequence>
<dbReference type="Proteomes" id="UP000250321">
    <property type="component" value="Unassembled WGS sequence"/>
</dbReference>
<keyword evidence="4 7" id="KW-0812">Transmembrane</keyword>
<keyword evidence="3" id="KW-0813">Transport</keyword>
<dbReference type="PANTHER" id="PTHR48042">
    <property type="entry name" value="ABC TRANSPORTER G FAMILY MEMBER 11"/>
    <property type="match status" value="1"/>
</dbReference>
<evidence type="ECO:0000313" key="10">
    <source>
        <dbReference type="Proteomes" id="UP000250321"/>
    </source>
</evidence>
<evidence type="ECO:0000256" key="4">
    <source>
        <dbReference type="ARBA" id="ARBA00022692"/>
    </source>
</evidence>
<evidence type="ECO:0000256" key="6">
    <source>
        <dbReference type="ARBA" id="ARBA00023136"/>
    </source>
</evidence>
<gene>
    <name evidence="9" type="ORF">Pyn_14618</name>
</gene>
<dbReference type="InterPro" id="IPR052215">
    <property type="entry name" value="Plant_ABCG"/>
</dbReference>
<dbReference type="OrthoDB" id="66620at2759"/>
<evidence type="ECO:0000256" key="2">
    <source>
        <dbReference type="ARBA" id="ARBA00005814"/>
    </source>
</evidence>
<reference evidence="9 10" key="1">
    <citation type="submission" date="2018-02" db="EMBL/GenBank/DDBJ databases">
        <title>Draft genome of wild Prunus yedoensis var. nudiflora.</title>
        <authorList>
            <person name="Baek S."/>
            <person name="Kim J.-H."/>
            <person name="Choi K."/>
            <person name="Kim G.-B."/>
            <person name="Cho A."/>
            <person name="Jang H."/>
            <person name="Shin C.-H."/>
            <person name="Yu H.-J."/>
            <person name="Mun J.-H."/>
        </authorList>
    </citation>
    <scope>NUCLEOTIDE SEQUENCE [LARGE SCALE GENOMIC DNA]</scope>
    <source>
        <strain evidence="10">cv. Jeju island</strain>
        <tissue evidence="9">Leaf</tissue>
    </source>
</reference>
<evidence type="ECO:0000313" key="9">
    <source>
        <dbReference type="EMBL" id="PQQ20700.1"/>
    </source>
</evidence>
<feature type="transmembrane region" description="Helical" evidence="7">
    <location>
        <begin position="6"/>
        <end position="25"/>
    </location>
</feature>
<evidence type="ECO:0000256" key="1">
    <source>
        <dbReference type="ARBA" id="ARBA00004141"/>
    </source>
</evidence>
<comment type="caution">
    <text evidence="9">The sequence shown here is derived from an EMBL/GenBank/DDBJ whole genome shotgun (WGS) entry which is preliminary data.</text>
</comment>
<dbReference type="EMBL" id="PJQY01000028">
    <property type="protein sequence ID" value="PQQ20700.1"/>
    <property type="molecule type" value="Genomic_DNA"/>
</dbReference>
<keyword evidence="6 7" id="KW-0472">Membrane</keyword>
<feature type="transmembrane region" description="Helical" evidence="7">
    <location>
        <begin position="118"/>
        <end position="138"/>
    </location>
</feature>
<evidence type="ECO:0000256" key="3">
    <source>
        <dbReference type="ARBA" id="ARBA00022448"/>
    </source>
</evidence>